<dbReference type="Gramene" id="TraesCS6B02G339200.1">
    <property type="protein sequence ID" value="TraesCS6B02G339200.1.cds1"/>
    <property type="gene ID" value="TraesCS6B02G339200"/>
</dbReference>
<evidence type="ECO:0000313" key="2">
    <source>
        <dbReference type="EnsemblPlants" id="TraesCS6B02G339200.1.cds1"/>
    </source>
</evidence>
<reference evidence="2" key="2">
    <citation type="submission" date="2018-10" db="UniProtKB">
        <authorList>
            <consortium name="EnsemblPlants"/>
        </authorList>
    </citation>
    <scope>IDENTIFICATION</scope>
</reference>
<dbReference type="Gramene" id="TraesCS6B03G0959900.1">
    <property type="protein sequence ID" value="TraesCS6B03G0959900.1.CDS1"/>
    <property type="gene ID" value="TraesCS6B03G0959900"/>
</dbReference>
<protein>
    <submittedName>
        <fullName evidence="2">Uncharacterized protein</fullName>
    </submittedName>
</protein>
<dbReference type="OMA" id="GLHAVEY"/>
<dbReference type="Proteomes" id="UP000019116">
    <property type="component" value="Chromosome 6B"/>
</dbReference>
<feature type="compositionally biased region" description="Basic and acidic residues" evidence="1">
    <location>
        <begin position="187"/>
        <end position="197"/>
    </location>
</feature>
<dbReference type="AlphaFoldDB" id="A0A3B6PS00"/>
<dbReference type="EnsemblPlants" id="TraesCS6B02G339200.1">
    <property type="protein sequence ID" value="TraesCS6B02G339200.1.cds1"/>
    <property type="gene ID" value="TraesCS6B02G339200"/>
</dbReference>
<feature type="region of interest" description="Disordered" evidence="1">
    <location>
        <begin position="182"/>
        <end position="204"/>
    </location>
</feature>
<accession>A0A3B6PS00</accession>
<organism evidence="2">
    <name type="scientific">Triticum aestivum</name>
    <name type="common">Wheat</name>
    <dbReference type="NCBI Taxonomy" id="4565"/>
    <lineage>
        <taxon>Eukaryota</taxon>
        <taxon>Viridiplantae</taxon>
        <taxon>Streptophyta</taxon>
        <taxon>Embryophyta</taxon>
        <taxon>Tracheophyta</taxon>
        <taxon>Spermatophyta</taxon>
        <taxon>Magnoliopsida</taxon>
        <taxon>Liliopsida</taxon>
        <taxon>Poales</taxon>
        <taxon>Poaceae</taxon>
        <taxon>BOP clade</taxon>
        <taxon>Pooideae</taxon>
        <taxon>Triticodae</taxon>
        <taxon>Triticeae</taxon>
        <taxon>Triticinae</taxon>
        <taxon>Triticum</taxon>
    </lineage>
</organism>
<evidence type="ECO:0000313" key="3">
    <source>
        <dbReference type="Proteomes" id="UP000019116"/>
    </source>
</evidence>
<proteinExistence type="predicted"/>
<sequence length="495" mass="54562">MGQQLERLQERELEPAQVRPHVLLLQVHRLERLPPLLVDGERVCEHRVVFGVLLAQRRLVELDLVPNVVQLHVLGRLLEGAAGEPLQPAVGDHLDQHGAGGEEEHVGQPRAVHAHHHVRRVHQPGEPGHLRVGVRLAHAHVVPEAHGHVRHGALVQEGARVLAGDDEEPRPAPDVPPVAARLGRRARQPERAPQHRAEVHHRRPRRRLGRVHAQLLVERRPDHHAPVAPDLVVVVDVDHLVLAQPLEDLQVPVGPPRLEGAHQELDLAAEPVRRDERRDEHVRVVVEQVAGEPAGGEHEGRRGAVDRAMRAAAGERPEGPLLDVRQRVGVLLPAVRLHLPFPVQRPDLDGLAAALHAHVAGGLARVRPPARLVAHRLALAVYDSDGDGRGVCAHGRGHAHATPGRRVGRYGRSFFLLLLLLRCRLQKSAQHQIWSDPHKLHSIPINSLPIRPGTSNFLPYHTAPPNGDGNNPQERTNSSQEGSKGRGTYQLNPEL</sequence>
<feature type="region of interest" description="Disordered" evidence="1">
    <location>
        <begin position="454"/>
        <end position="495"/>
    </location>
</feature>
<evidence type="ECO:0000256" key="1">
    <source>
        <dbReference type="SAM" id="MobiDB-lite"/>
    </source>
</evidence>
<feature type="compositionally biased region" description="Polar residues" evidence="1">
    <location>
        <begin position="468"/>
        <end position="482"/>
    </location>
</feature>
<reference evidence="2" key="1">
    <citation type="submission" date="2018-08" db="EMBL/GenBank/DDBJ databases">
        <authorList>
            <person name="Rossello M."/>
        </authorList>
    </citation>
    <scope>NUCLEOTIDE SEQUENCE [LARGE SCALE GENOMIC DNA]</scope>
    <source>
        <strain evidence="2">cv. Chinese Spring</strain>
    </source>
</reference>
<name>A0A3B6PS00_WHEAT</name>
<keyword evidence="3" id="KW-1185">Reference proteome</keyword>